<reference evidence="1 2" key="1">
    <citation type="submission" date="2019-02" db="EMBL/GenBank/DDBJ databases">
        <title>WGS of Pseudoxanthomonas species novum from clinical isolates.</title>
        <authorList>
            <person name="Bernier A.-M."/>
            <person name="Bernard K."/>
            <person name="Vachon A."/>
        </authorList>
    </citation>
    <scope>NUCLEOTIDE SEQUENCE [LARGE SCALE GENOMIC DNA]</scope>
    <source>
        <strain evidence="1 2">NML140781</strain>
    </source>
</reference>
<evidence type="ECO:0000313" key="1">
    <source>
        <dbReference type="EMBL" id="TAA33718.1"/>
    </source>
</evidence>
<dbReference type="RefSeq" id="WP_130524343.1">
    <property type="nucleotide sequence ID" value="NZ_SHLZ01000005.1"/>
</dbReference>
<accession>A0A4Q8LR16</accession>
<evidence type="ECO:0000313" key="2">
    <source>
        <dbReference type="Proteomes" id="UP000292087"/>
    </source>
</evidence>
<protein>
    <submittedName>
        <fullName evidence="1">Uncharacterized protein</fullName>
    </submittedName>
</protein>
<proteinExistence type="predicted"/>
<organism evidence="1 2">
    <name type="scientific">Pseudoxanthomonas winnipegensis</name>
    <dbReference type="NCBI Taxonomy" id="2480810"/>
    <lineage>
        <taxon>Bacteria</taxon>
        <taxon>Pseudomonadati</taxon>
        <taxon>Pseudomonadota</taxon>
        <taxon>Gammaproteobacteria</taxon>
        <taxon>Lysobacterales</taxon>
        <taxon>Lysobacteraceae</taxon>
        <taxon>Pseudoxanthomonas</taxon>
    </lineage>
</organism>
<dbReference type="AlphaFoldDB" id="A0A4Q8LR16"/>
<dbReference type="EMBL" id="SHMF01000004">
    <property type="protein sequence ID" value="TAA33718.1"/>
    <property type="molecule type" value="Genomic_DNA"/>
</dbReference>
<comment type="caution">
    <text evidence="1">The sequence shown here is derived from an EMBL/GenBank/DDBJ whole genome shotgun (WGS) entry which is preliminary data.</text>
</comment>
<gene>
    <name evidence="1" type="ORF">EA656_14870</name>
</gene>
<dbReference type="Proteomes" id="UP000292087">
    <property type="component" value="Unassembled WGS sequence"/>
</dbReference>
<sequence length="128" mass="13904">MTDIFSIVPAERAIQILHPGTGAPVGLSITLRPDSHPKVQAALRRSVNAKLVARNKLPAATADHDRIELLVSAVAGWEWQGDLTFNGDKPECSECNVKAVLSELPWVASQIDQEMADTAAFYRTSSHD</sequence>
<name>A0A4Q8LR16_9GAMM</name>